<evidence type="ECO:0000313" key="1">
    <source>
        <dbReference type="EMBL" id="MFC6884296.1"/>
    </source>
</evidence>
<evidence type="ECO:0008006" key="3">
    <source>
        <dbReference type="Google" id="ProtNLM"/>
    </source>
</evidence>
<proteinExistence type="predicted"/>
<comment type="caution">
    <text evidence="1">The sequence shown here is derived from an EMBL/GenBank/DDBJ whole genome shotgun (WGS) entry which is preliminary data.</text>
</comment>
<accession>A0ABW2CR71</accession>
<evidence type="ECO:0000313" key="2">
    <source>
        <dbReference type="Proteomes" id="UP001596380"/>
    </source>
</evidence>
<keyword evidence="2" id="KW-1185">Reference proteome</keyword>
<sequence>MPDAAYDVTYGDPDARRVREELDNGLYGGLRDLLRGTADPDARAFHVAAATERAGRPAWLDAWVAAEPRNPDAHLVRGAHGVGWAWQARGHAEAEHTERSRFHTFWERLAAAEEDLERAIGLAPDDPEPWAHLVTSARGLEVGLEELGRRFKEVIVRHPWHRRAHAQMLQGLAPKWSGSVGLLFDFARDRALAAPPGSPLASLVAEAHIEMWLDRDTEDAMDAYFRSPSVQRELHAAADLSVRSPHWDPRPEDARADNIFAFCFLSGGDAASAAARFAATGGHVSREPWLYLGEGIENAYLFHRDRAFAALPRTDPP</sequence>
<dbReference type="RefSeq" id="WP_160821855.1">
    <property type="nucleotide sequence ID" value="NZ_JBHSXS010000026.1"/>
</dbReference>
<dbReference type="Proteomes" id="UP001596380">
    <property type="component" value="Unassembled WGS sequence"/>
</dbReference>
<name>A0ABW2CR71_9ACTN</name>
<protein>
    <recommendedName>
        <fullName evidence="3">DUF4034 domain-containing protein</fullName>
    </recommendedName>
</protein>
<gene>
    <name evidence="1" type="ORF">ACFQKB_31375</name>
</gene>
<organism evidence="1 2">
    <name type="scientific">Actinomadura yumaensis</name>
    <dbReference type="NCBI Taxonomy" id="111807"/>
    <lineage>
        <taxon>Bacteria</taxon>
        <taxon>Bacillati</taxon>
        <taxon>Actinomycetota</taxon>
        <taxon>Actinomycetes</taxon>
        <taxon>Streptosporangiales</taxon>
        <taxon>Thermomonosporaceae</taxon>
        <taxon>Actinomadura</taxon>
    </lineage>
</organism>
<dbReference type="EMBL" id="JBHSXS010000026">
    <property type="protein sequence ID" value="MFC6884296.1"/>
    <property type="molecule type" value="Genomic_DNA"/>
</dbReference>
<reference evidence="2" key="1">
    <citation type="journal article" date="2019" name="Int. J. Syst. Evol. Microbiol.">
        <title>The Global Catalogue of Microorganisms (GCM) 10K type strain sequencing project: providing services to taxonomists for standard genome sequencing and annotation.</title>
        <authorList>
            <consortium name="The Broad Institute Genomics Platform"/>
            <consortium name="The Broad Institute Genome Sequencing Center for Infectious Disease"/>
            <person name="Wu L."/>
            <person name="Ma J."/>
        </authorList>
    </citation>
    <scope>NUCLEOTIDE SEQUENCE [LARGE SCALE GENOMIC DNA]</scope>
    <source>
        <strain evidence="2">JCM 3369</strain>
    </source>
</reference>